<feature type="non-terminal residue" evidence="2">
    <location>
        <position position="1"/>
    </location>
</feature>
<dbReference type="EMBL" id="MU002284">
    <property type="protein sequence ID" value="KAF2787748.1"/>
    <property type="molecule type" value="Genomic_DNA"/>
</dbReference>
<evidence type="ECO:0000313" key="3">
    <source>
        <dbReference type="Proteomes" id="UP000799757"/>
    </source>
</evidence>
<evidence type="ECO:0000259" key="1">
    <source>
        <dbReference type="Pfam" id="PF25000"/>
    </source>
</evidence>
<accession>A0A6A6WV13</accession>
<protein>
    <recommendedName>
        <fullName evidence="1">DUF7779 domain-containing protein</fullName>
    </recommendedName>
</protein>
<feature type="non-terminal residue" evidence="2">
    <location>
        <position position="488"/>
    </location>
</feature>
<dbReference type="InterPro" id="IPR027417">
    <property type="entry name" value="P-loop_NTPase"/>
</dbReference>
<gene>
    <name evidence="2" type="ORF">K505DRAFT_221830</name>
</gene>
<dbReference type="InterPro" id="IPR056681">
    <property type="entry name" value="DUF7779"/>
</dbReference>
<organism evidence="2 3">
    <name type="scientific">Melanomma pulvis-pyrius CBS 109.77</name>
    <dbReference type="NCBI Taxonomy" id="1314802"/>
    <lineage>
        <taxon>Eukaryota</taxon>
        <taxon>Fungi</taxon>
        <taxon>Dikarya</taxon>
        <taxon>Ascomycota</taxon>
        <taxon>Pezizomycotina</taxon>
        <taxon>Dothideomycetes</taxon>
        <taxon>Pleosporomycetidae</taxon>
        <taxon>Pleosporales</taxon>
        <taxon>Melanommataceae</taxon>
        <taxon>Melanomma</taxon>
    </lineage>
</organism>
<proteinExistence type="predicted"/>
<sequence>PYTDRSARPREPFSTVPFAPDPDFVDRPEILAWVRRKCAGPGARAALVGLGGVGKSQLAIQYAHSVCDATPDTFIFWVHASTRERFAEAYRDIADRLELPERHDPKANVLRLVRNWLRDERNGRWKMILDNVDDVHIFFPPRQLDQDDQDSQGEPVESSLASLAAYLPQSQNGSILITSRSKDAAARLAGGYHNFKEVFAMDENQGIQLLYNKLQDTPTEEGAAVNLLRTLDYMPLAISQAAAYINRRAHMTIAGYLSEFRADNKKRESLLNWDADDLRRDESASNSVVTTWQLSFERIRQERPSAADLLSLMSFFNPQGIPVWTLRSYSMSTARDEEKDGKDKAARAFEEDFDTLKAYSLIATTSETDMCEMHALVPFCTQVWLSTFSDAEEWKRKFVELMAREFPSGKYENWAKCQQLLPHIEPLYDTEPATEELLKARAQVLTNAAWYMNDIGRYGVAQKIATKAVTARERVFGLDDARTLASVS</sequence>
<feature type="domain" description="DUF7779" evidence="1">
    <location>
        <begin position="301"/>
        <end position="378"/>
    </location>
</feature>
<dbReference type="PANTHER" id="PTHR35205:SF1">
    <property type="entry name" value="ZU5 DOMAIN-CONTAINING PROTEIN"/>
    <property type="match status" value="1"/>
</dbReference>
<name>A0A6A6WV13_9PLEO</name>
<keyword evidence="3" id="KW-1185">Reference proteome</keyword>
<evidence type="ECO:0000313" key="2">
    <source>
        <dbReference type="EMBL" id="KAF2787748.1"/>
    </source>
</evidence>
<dbReference type="SUPFAM" id="SSF52540">
    <property type="entry name" value="P-loop containing nucleoside triphosphate hydrolases"/>
    <property type="match status" value="1"/>
</dbReference>
<dbReference type="Pfam" id="PF25000">
    <property type="entry name" value="DUF7779"/>
    <property type="match status" value="1"/>
</dbReference>
<dbReference type="Proteomes" id="UP000799757">
    <property type="component" value="Unassembled WGS sequence"/>
</dbReference>
<dbReference type="Gene3D" id="3.40.50.300">
    <property type="entry name" value="P-loop containing nucleotide triphosphate hydrolases"/>
    <property type="match status" value="1"/>
</dbReference>
<dbReference type="PANTHER" id="PTHR35205">
    <property type="entry name" value="NB-ARC AND TPR DOMAIN PROTEIN"/>
    <property type="match status" value="1"/>
</dbReference>
<dbReference type="AlphaFoldDB" id="A0A6A6WV13"/>
<reference evidence="2" key="1">
    <citation type="journal article" date="2020" name="Stud. Mycol.">
        <title>101 Dothideomycetes genomes: a test case for predicting lifestyles and emergence of pathogens.</title>
        <authorList>
            <person name="Haridas S."/>
            <person name="Albert R."/>
            <person name="Binder M."/>
            <person name="Bloem J."/>
            <person name="Labutti K."/>
            <person name="Salamov A."/>
            <person name="Andreopoulos B."/>
            <person name="Baker S."/>
            <person name="Barry K."/>
            <person name="Bills G."/>
            <person name="Bluhm B."/>
            <person name="Cannon C."/>
            <person name="Castanera R."/>
            <person name="Culley D."/>
            <person name="Daum C."/>
            <person name="Ezra D."/>
            <person name="Gonzalez J."/>
            <person name="Henrissat B."/>
            <person name="Kuo A."/>
            <person name="Liang C."/>
            <person name="Lipzen A."/>
            <person name="Lutzoni F."/>
            <person name="Magnuson J."/>
            <person name="Mondo S."/>
            <person name="Nolan M."/>
            <person name="Ohm R."/>
            <person name="Pangilinan J."/>
            <person name="Park H.-J."/>
            <person name="Ramirez L."/>
            <person name="Alfaro M."/>
            <person name="Sun H."/>
            <person name="Tritt A."/>
            <person name="Yoshinaga Y."/>
            <person name="Zwiers L.-H."/>
            <person name="Turgeon B."/>
            <person name="Goodwin S."/>
            <person name="Spatafora J."/>
            <person name="Crous P."/>
            <person name="Grigoriev I."/>
        </authorList>
    </citation>
    <scope>NUCLEOTIDE SEQUENCE</scope>
    <source>
        <strain evidence="2">CBS 109.77</strain>
    </source>
</reference>
<dbReference type="OrthoDB" id="20872at2759"/>